<evidence type="ECO:0000313" key="6">
    <source>
        <dbReference type="Proteomes" id="UP000824265"/>
    </source>
</evidence>
<dbReference type="InterPro" id="IPR004474">
    <property type="entry name" value="LytR_CpsA_psr"/>
</dbReference>
<evidence type="ECO:0000256" key="1">
    <source>
        <dbReference type="ARBA" id="ARBA00006068"/>
    </source>
</evidence>
<dbReference type="Pfam" id="PF03816">
    <property type="entry name" value="LytR_cpsA_psr"/>
    <property type="match status" value="1"/>
</dbReference>
<comment type="caution">
    <text evidence="5">The sequence shown here is derived from an EMBL/GenBank/DDBJ whole genome shotgun (WGS) entry which is preliminary data.</text>
</comment>
<name>A0A9D1UDB1_9FIRM</name>
<dbReference type="Gene3D" id="3.40.630.190">
    <property type="entry name" value="LCP protein"/>
    <property type="match status" value="1"/>
</dbReference>
<evidence type="ECO:0000259" key="4">
    <source>
        <dbReference type="Pfam" id="PF03816"/>
    </source>
</evidence>
<accession>A0A9D1UDB1</accession>
<feature type="transmembrane region" description="Helical" evidence="3">
    <location>
        <begin position="32"/>
        <end position="53"/>
    </location>
</feature>
<comment type="similarity">
    <text evidence="1">Belongs to the LytR/CpsA/Psr (LCP) family.</text>
</comment>
<sequence length="372" mass="41662">MAANSNQKRTSGAGTRRKMTAKEYRARKRKKYIIFAVELIVILAMVAILYVVMTQASEGPKVTVLEPEQLEIPEEVETNETMKGYMNVALFGVDAQTDSELYKGSNSDSIMIASINMDTGDIKLVSVYRDTFLNVGTDYYRKCNYAYAAGGAEQAVKMLNMNLDLDITNFVTVGYKGLREVIDGLGGVYIEVDSEELKHINNYQIGISEVLQCDYTPVTETGYQLLDGLQATAYCRIRYTAGNDFKRAARQREVIMAIEEQAKKTDLATLTKVFNDAIDDIYTSLDSGDILDLLGNIANYRIVDQGGFPEESMRTTANIGAKGSSVIPMDLEANVVWLHQFLFEDESYTVTDSVREYSRMIEEETSPYINKQ</sequence>
<gene>
    <name evidence="5" type="ORF">H9742_13070</name>
</gene>
<feature type="region of interest" description="Disordered" evidence="2">
    <location>
        <begin position="1"/>
        <end position="22"/>
    </location>
</feature>
<protein>
    <submittedName>
        <fullName evidence="5">LCP family protein</fullName>
    </submittedName>
</protein>
<dbReference type="PANTHER" id="PTHR33392:SF6">
    <property type="entry name" value="POLYISOPRENYL-TEICHOIC ACID--PEPTIDOGLYCAN TEICHOIC ACID TRANSFERASE TAGU"/>
    <property type="match status" value="1"/>
</dbReference>
<keyword evidence="3" id="KW-0472">Membrane</keyword>
<proteinExistence type="inferred from homology"/>
<dbReference type="InterPro" id="IPR050922">
    <property type="entry name" value="LytR/CpsA/Psr_CW_biosynth"/>
</dbReference>
<evidence type="ECO:0000256" key="2">
    <source>
        <dbReference type="SAM" id="MobiDB-lite"/>
    </source>
</evidence>
<dbReference type="EMBL" id="DXGH01000072">
    <property type="protein sequence ID" value="HIW82426.1"/>
    <property type="molecule type" value="Genomic_DNA"/>
</dbReference>
<dbReference type="AlphaFoldDB" id="A0A9D1UDB1"/>
<keyword evidence="3" id="KW-0812">Transmembrane</keyword>
<keyword evidence="3" id="KW-1133">Transmembrane helix</keyword>
<feature type="domain" description="Cell envelope-related transcriptional attenuator" evidence="4">
    <location>
        <begin position="106"/>
        <end position="263"/>
    </location>
</feature>
<dbReference type="PANTHER" id="PTHR33392">
    <property type="entry name" value="POLYISOPRENYL-TEICHOIC ACID--PEPTIDOGLYCAN TEICHOIC ACID TRANSFERASE TAGU"/>
    <property type="match status" value="1"/>
</dbReference>
<feature type="compositionally biased region" description="Polar residues" evidence="2">
    <location>
        <begin position="1"/>
        <end position="13"/>
    </location>
</feature>
<evidence type="ECO:0000256" key="3">
    <source>
        <dbReference type="SAM" id="Phobius"/>
    </source>
</evidence>
<reference evidence="5" key="1">
    <citation type="journal article" date="2021" name="PeerJ">
        <title>Extensive microbial diversity within the chicken gut microbiome revealed by metagenomics and culture.</title>
        <authorList>
            <person name="Gilroy R."/>
            <person name="Ravi A."/>
            <person name="Getino M."/>
            <person name="Pursley I."/>
            <person name="Horton D.L."/>
            <person name="Alikhan N.F."/>
            <person name="Baker D."/>
            <person name="Gharbi K."/>
            <person name="Hall N."/>
            <person name="Watson M."/>
            <person name="Adriaenssens E.M."/>
            <person name="Foster-Nyarko E."/>
            <person name="Jarju S."/>
            <person name="Secka A."/>
            <person name="Antonio M."/>
            <person name="Oren A."/>
            <person name="Chaudhuri R.R."/>
            <person name="La Ragione R."/>
            <person name="Hildebrand F."/>
            <person name="Pallen M.J."/>
        </authorList>
    </citation>
    <scope>NUCLEOTIDE SEQUENCE</scope>
    <source>
        <strain evidence="5">CHK195-6426</strain>
    </source>
</reference>
<evidence type="ECO:0000313" key="5">
    <source>
        <dbReference type="EMBL" id="HIW82426.1"/>
    </source>
</evidence>
<dbReference type="Proteomes" id="UP000824265">
    <property type="component" value="Unassembled WGS sequence"/>
</dbReference>
<organism evidence="5 6">
    <name type="scientific">Candidatus Acetatifactor stercoripullorum</name>
    <dbReference type="NCBI Taxonomy" id="2838414"/>
    <lineage>
        <taxon>Bacteria</taxon>
        <taxon>Bacillati</taxon>
        <taxon>Bacillota</taxon>
        <taxon>Clostridia</taxon>
        <taxon>Lachnospirales</taxon>
        <taxon>Lachnospiraceae</taxon>
        <taxon>Acetatifactor</taxon>
    </lineage>
</organism>
<dbReference type="NCBIfam" id="TIGR00350">
    <property type="entry name" value="lytR_cpsA_psr"/>
    <property type="match status" value="1"/>
</dbReference>
<reference evidence="5" key="2">
    <citation type="submission" date="2021-04" db="EMBL/GenBank/DDBJ databases">
        <authorList>
            <person name="Gilroy R."/>
        </authorList>
    </citation>
    <scope>NUCLEOTIDE SEQUENCE</scope>
    <source>
        <strain evidence="5">CHK195-6426</strain>
    </source>
</reference>
<dbReference type="RefSeq" id="WP_318703047.1">
    <property type="nucleotide sequence ID" value="NZ_CALWMU010000004.1"/>
</dbReference>